<evidence type="ECO:0000256" key="1">
    <source>
        <dbReference type="SAM" id="Phobius"/>
    </source>
</evidence>
<keyword evidence="1" id="KW-0472">Membrane</keyword>
<sequence>MFVVIGLMFTGIALGYLFRKRLILRRFSNLMGWTVYLLLFSLGISVGNNREIICNLPALGGQALWLAFAGTLGSVWGAWIVYRNFFKNKS</sequence>
<dbReference type="AlphaFoldDB" id="A0A1D3UDK3"/>
<organism evidence="3 4">
    <name type="scientific">Tannerella forsythia</name>
    <name type="common">Bacteroides forsythus</name>
    <dbReference type="NCBI Taxonomy" id="28112"/>
    <lineage>
        <taxon>Bacteria</taxon>
        <taxon>Pseudomonadati</taxon>
        <taxon>Bacteroidota</taxon>
        <taxon>Bacteroidia</taxon>
        <taxon>Bacteroidales</taxon>
        <taxon>Tannerellaceae</taxon>
        <taxon>Tannerella</taxon>
    </lineage>
</organism>
<dbReference type="EMBL" id="NSLJ01000020">
    <property type="protein sequence ID" value="PDP43406.1"/>
    <property type="molecule type" value="Genomic_DNA"/>
</dbReference>
<accession>A0A1D3UDK3</accession>
<dbReference type="InterPro" id="IPR005642">
    <property type="entry name" value="LysO"/>
</dbReference>
<proteinExistence type="predicted"/>
<dbReference type="Proteomes" id="UP000219259">
    <property type="component" value="Unassembled WGS sequence"/>
</dbReference>
<evidence type="ECO:0000313" key="4">
    <source>
        <dbReference type="Proteomes" id="UP000182057"/>
    </source>
</evidence>
<dbReference type="RefSeq" id="WP_060827182.1">
    <property type="nucleotide sequence ID" value="NZ_CAUTOH010000034.1"/>
</dbReference>
<gene>
    <name evidence="2" type="ORF">CLI86_08490</name>
    <name evidence="3" type="ORF">TFUB20_00268</name>
</gene>
<reference evidence="2 5" key="2">
    <citation type="submission" date="2017-09" db="EMBL/GenBank/DDBJ databases">
        <title>Phase variable restriction modification systems are present in the genome sequences of periodontal pathogens Prevotella intermedia, Tannerella forsythia and Porphyromonas gingivalis.</title>
        <authorList>
            <person name="Haigh R.D."/>
            <person name="Crawford L."/>
            <person name="Ralph J."/>
            <person name="Wanford J."/>
            <person name="Vartoukian S.R."/>
            <person name="Hijazib K."/>
            <person name="Wade W."/>
            <person name="Oggioni M.R."/>
        </authorList>
    </citation>
    <scope>NUCLEOTIDE SEQUENCE [LARGE SCALE GENOMIC DNA]</scope>
    <source>
        <strain evidence="2 5">WW11663</strain>
    </source>
</reference>
<feature type="transmembrane region" description="Helical" evidence="1">
    <location>
        <begin position="64"/>
        <end position="82"/>
    </location>
</feature>
<evidence type="ECO:0000313" key="3">
    <source>
        <dbReference type="EMBL" id="SCQ18193.1"/>
    </source>
</evidence>
<keyword evidence="1" id="KW-0812">Transmembrane</keyword>
<reference evidence="3 4" key="1">
    <citation type="submission" date="2016-09" db="EMBL/GenBank/DDBJ databases">
        <authorList>
            <person name="Capua I."/>
            <person name="De Benedictis P."/>
            <person name="Joannis T."/>
            <person name="Lombin L.H."/>
            <person name="Cattoli G."/>
        </authorList>
    </citation>
    <scope>NUCLEOTIDE SEQUENCE [LARGE SCALE GENOMIC DNA]</scope>
    <source>
        <strain evidence="3 4">UB20</strain>
    </source>
</reference>
<evidence type="ECO:0000313" key="2">
    <source>
        <dbReference type="EMBL" id="PDP43406.1"/>
    </source>
</evidence>
<dbReference type="OrthoDB" id="1122861at2"/>
<feature type="transmembrane region" description="Helical" evidence="1">
    <location>
        <begin position="27"/>
        <end position="44"/>
    </location>
</feature>
<protein>
    <submittedName>
        <fullName evidence="2">DUF340 domain-containing protein</fullName>
    </submittedName>
</protein>
<evidence type="ECO:0000313" key="5">
    <source>
        <dbReference type="Proteomes" id="UP000219259"/>
    </source>
</evidence>
<dbReference type="GO" id="GO:0015661">
    <property type="term" value="F:L-lysine efflux transmembrane transporter activity"/>
    <property type="evidence" value="ECO:0007669"/>
    <property type="project" value="InterPro"/>
</dbReference>
<dbReference type="Proteomes" id="UP000182057">
    <property type="component" value="Unassembled WGS sequence"/>
</dbReference>
<dbReference type="EMBL" id="FMMM01000016">
    <property type="protein sequence ID" value="SCQ18193.1"/>
    <property type="molecule type" value="Genomic_DNA"/>
</dbReference>
<keyword evidence="1" id="KW-1133">Transmembrane helix</keyword>
<dbReference type="Pfam" id="PF03956">
    <property type="entry name" value="Lys_export"/>
    <property type="match status" value="1"/>
</dbReference>
<name>A0A1D3UDK3_TANFO</name>